<evidence type="ECO:0000256" key="6">
    <source>
        <dbReference type="ARBA" id="ARBA00022679"/>
    </source>
</evidence>
<dbReference type="Pfam" id="PF03481">
    <property type="entry name" value="Sua5_C"/>
    <property type="match status" value="1"/>
</dbReference>
<evidence type="ECO:0000256" key="12">
    <source>
        <dbReference type="ARBA" id="ARBA00048366"/>
    </source>
</evidence>
<keyword evidence="5" id="KW-0963">Cytoplasm</keyword>
<reference evidence="14" key="1">
    <citation type="submission" date="2020-05" db="EMBL/GenBank/DDBJ databases">
        <authorList>
            <person name="Chiriac C."/>
            <person name="Salcher M."/>
            <person name="Ghai R."/>
            <person name="Kavagutti S V."/>
        </authorList>
    </citation>
    <scope>NUCLEOTIDE SEQUENCE</scope>
</reference>
<dbReference type="EMBL" id="CAFBLZ010000072">
    <property type="protein sequence ID" value="CAB4886760.1"/>
    <property type="molecule type" value="Genomic_DNA"/>
</dbReference>
<dbReference type="GO" id="GO:0008033">
    <property type="term" value="P:tRNA processing"/>
    <property type="evidence" value="ECO:0007669"/>
    <property type="project" value="UniProtKB-KW"/>
</dbReference>
<dbReference type="Gene3D" id="3.40.50.11030">
    <property type="entry name" value="Threonylcarbamoyl-AMP synthase, C-terminal domain"/>
    <property type="match status" value="1"/>
</dbReference>
<keyword evidence="10" id="KW-0067">ATP-binding</keyword>
<dbReference type="FunFam" id="3.90.870.10:FF:000009">
    <property type="entry name" value="Threonylcarbamoyl-AMP synthase, putative"/>
    <property type="match status" value="1"/>
</dbReference>
<comment type="catalytic activity">
    <reaction evidence="12">
        <text>L-threonine + hydrogencarbonate + ATP = L-threonylcarbamoyladenylate + diphosphate + H2O</text>
        <dbReference type="Rhea" id="RHEA:36407"/>
        <dbReference type="ChEBI" id="CHEBI:15377"/>
        <dbReference type="ChEBI" id="CHEBI:17544"/>
        <dbReference type="ChEBI" id="CHEBI:30616"/>
        <dbReference type="ChEBI" id="CHEBI:33019"/>
        <dbReference type="ChEBI" id="CHEBI:57926"/>
        <dbReference type="ChEBI" id="CHEBI:73682"/>
        <dbReference type="EC" id="2.7.7.87"/>
    </reaction>
</comment>
<gene>
    <name evidence="14" type="ORF">UFOPK3482_00861</name>
</gene>
<dbReference type="InterPro" id="IPR050156">
    <property type="entry name" value="TC-AMP_synthase_SUA5"/>
</dbReference>
<accession>A0A6J7F0P9</accession>
<name>A0A6J7F0P9_9ZZZZ</name>
<dbReference type="SUPFAM" id="SSF55821">
    <property type="entry name" value="YrdC/RibB"/>
    <property type="match status" value="1"/>
</dbReference>
<evidence type="ECO:0000313" key="14">
    <source>
        <dbReference type="EMBL" id="CAB4886760.1"/>
    </source>
</evidence>
<dbReference type="NCBIfam" id="TIGR00057">
    <property type="entry name" value="L-threonylcarbamoyladenylate synthase"/>
    <property type="match status" value="1"/>
</dbReference>
<dbReference type="Gene3D" id="3.90.870.10">
    <property type="entry name" value="DHBP synthase"/>
    <property type="match status" value="1"/>
</dbReference>
<evidence type="ECO:0000256" key="8">
    <source>
        <dbReference type="ARBA" id="ARBA00022695"/>
    </source>
</evidence>
<dbReference type="Pfam" id="PF01300">
    <property type="entry name" value="Sua5_yciO_yrdC"/>
    <property type="match status" value="1"/>
</dbReference>
<dbReference type="PIRSF" id="PIRSF004930">
    <property type="entry name" value="Tln_factor_SUA5"/>
    <property type="match status" value="1"/>
</dbReference>
<evidence type="ECO:0000256" key="5">
    <source>
        <dbReference type="ARBA" id="ARBA00022490"/>
    </source>
</evidence>
<evidence type="ECO:0000256" key="4">
    <source>
        <dbReference type="ARBA" id="ARBA00015492"/>
    </source>
</evidence>
<evidence type="ECO:0000259" key="13">
    <source>
        <dbReference type="PROSITE" id="PS51163"/>
    </source>
</evidence>
<dbReference type="AlphaFoldDB" id="A0A6J7F0P9"/>
<dbReference type="InterPro" id="IPR005145">
    <property type="entry name" value="Sua5_C"/>
</dbReference>
<comment type="similarity">
    <text evidence="2">Belongs to the SUA5 family.</text>
</comment>
<dbReference type="EC" id="2.7.7.87" evidence="3"/>
<dbReference type="PROSITE" id="PS51163">
    <property type="entry name" value="YRDC"/>
    <property type="match status" value="1"/>
</dbReference>
<evidence type="ECO:0000256" key="3">
    <source>
        <dbReference type="ARBA" id="ARBA00012584"/>
    </source>
</evidence>
<keyword evidence="6" id="KW-0808">Transferase</keyword>
<proteinExistence type="inferred from homology"/>
<dbReference type="GO" id="GO:0005737">
    <property type="term" value="C:cytoplasm"/>
    <property type="evidence" value="ECO:0007669"/>
    <property type="project" value="UniProtKB-SubCell"/>
</dbReference>
<evidence type="ECO:0000256" key="1">
    <source>
        <dbReference type="ARBA" id="ARBA00004496"/>
    </source>
</evidence>
<evidence type="ECO:0000256" key="9">
    <source>
        <dbReference type="ARBA" id="ARBA00022741"/>
    </source>
</evidence>
<evidence type="ECO:0000256" key="7">
    <source>
        <dbReference type="ARBA" id="ARBA00022694"/>
    </source>
</evidence>
<dbReference type="GO" id="GO:0005524">
    <property type="term" value="F:ATP binding"/>
    <property type="evidence" value="ECO:0007669"/>
    <property type="project" value="UniProtKB-KW"/>
</dbReference>
<dbReference type="GO" id="GO:0000049">
    <property type="term" value="F:tRNA binding"/>
    <property type="evidence" value="ECO:0007669"/>
    <property type="project" value="TreeGrafter"/>
</dbReference>
<keyword evidence="9" id="KW-0547">Nucleotide-binding</keyword>
<organism evidence="14">
    <name type="scientific">freshwater metagenome</name>
    <dbReference type="NCBI Taxonomy" id="449393"/>
    <lineage>
        <taxon>unclassified sequences</taxon>
        <taxon>metagenomes</taxon>
        <taxon>ecological metagenomes</taxon>
    </lineage>
</organism>
<dbReference type="InterPro" id="IPR010923">
    <property type="entry name" value="T(6)A37_SUA5"/>
</dbReference>
<dbReference type="InterPro" id="IPR017945">
    <property type="entry name" value="DHBP_synth_RibB-like_a/b_dom"/>
</dbReference>
<keyword evidence="8" id="KW-0548">Nucleotidyltransferase</keyword>
<dbReference type="PANTHER" id="PTHR17490">
    <property type="entry name" value="SUA5"/>
    <property type="match status" value="1"/>
</dbReference>
<keyword evidence="7" id="KW-0819">tRNA processing</keyword>
<dbReference type="InterPro" id="IPR038385">
    <property type="entry name" value="Sua5/YwlC_C"/>
</dbReference>
<dbReference type="GO" id="GO:0061710">
    <property type="term" value="F:L-threonylcarbamoyladenylate synthase"/>
    <property type="evidence" value="ECO:0007669"/>
    <property type="project" value="UniProtKB-EC"/>
</dbReference>
<dbReference type="GO" id="GO:0006450">
    <property type="term" value="P:regulation of translational fidelity"/>
    <property type="evidence" value="ECO:0007669"/>
    <property type="project" value="TreeGrafter"/>
</dbReference>
<protein>
    <recommendedName>
        <fullName evidence="4">Threonylcarbamoyl-AMP synthase</fullName>
        <ecNumber evidence="3">2.7.7.87</ecNumber>
    </recommendedName>
    <alternativeName>
        <fullName evidence="11">L-threonylcarbamoyladenylate synthase</fullName>
    </alternativeName>
</protein>
<sequence length="324" mass="34614">MALMSQGQFISHCTADALTGAAAQLKAGQLVAFPTETVYGLGADATNPDSVARIYEVKGRPADHPLIVHLADMQDISEWASDVSDYAIELARSFWPGPMTLIFKRTDLAKDFITGGQETVGLRVPDHTLALALLNEFKKIGGKGVAAPSANRFGHVSPTTAEAVQEELSEYLSHDDLILDGGSSSVGVESTIIDCTAEAPRILRPGAITVEKIEGATGVKVENRNDVIRVSGSLEHHYAPSAKVILDETPQPGDGLIALNSVATPEGVTRLASPLNNEEFARLLYGALREADRRELDRVVVIQPEGTDISIAIRDRLKRASAEG</sequence>
<evidence type="ECO:0000256" key="2">
    <source>
        <dbReference type="ARBA" id="ARBA00007663"/>
    </source>
</evidence>
<comment type="subcellular location">
    <subcellularLocation>
        <location evidence="1">Cytoplasm</location>
    </subcellularLocation>
</comment>
<evidence type="ECO:0000256" key="10">
    <source>
        <dbReference type="ARBA" id="ARBA00022840"/>
    </source>
</evidence>
<feature type="domain" description="YrdC-like" evidence="13">
    <location>
        <begin position="15"/>
        <end position="208"/>
    </location>
</feature>
<evidence type="ECO:0000256" key="11">
    <source>
        <dbReference type="ARBA" id="ARBA00029774"/>
    </source>
</evidence>
<dbReference type="InterPro" id="IPR006070">
    <property type="entry name" value="Sua5-like_dom"/>
</dbReference>
<dbReference type="GO" id="GO:0003725">
    <property type="term" value="F:double-stranded RNA binding"/>
    <property type="evidence" value="ECO:0007669"/>
    <property type="project" value="InterPro"/>
</dbReference>
<dbReference type="PANTHER" id="PTHR17490:SF16">
    <property type="entry name" value="THREONYLCARBAMOYL-AMP SYNTHASE"/>
    <property type="match status" value="1"/>
</dbReference>